<dbReference type="RefSeq" id="WP_026813764.1">
    <property type="nucleotide sequence ID" value="NZ_BMWP01000018.1"/>
</dbReference>
<accession>A0A918MNN2</accession>
<dbReference type="Proteomes" id="UP000634668">
    <property type="component" value="Unassembled WGS sequence"/>
</dbReference>
<organism evidence="1 2">
    <name type="scientific">Arenibacter certesii</name>
    <dbReference type="NCBI Taxonomy" id="228955"/>
    <lineage>
        <taxon>Bacteria</taxon>
        <taxon>Pseudomonadati</taxon>
        <taxon>Bacteroidota</taxon>
        <taxon>Flavobacteriia</taxon>
        <taxon>Flavobacteriales</taxon>
        <taxon>Flavobacteriaceae</taxon>
        <taxon>Arenibacter</taxon>
    </lineage>
</organism>
<protein>
    <submittedName>
        <fullName evidence="1">GLPGLI family protein</fullName>
    </submittedName>
</protein>
<name>A0A918MNN2_9FLAO</name>
<comment type="caution">
    <text evidence="1">The sequence shown here is derived from an EMBL/GenBank/DDBJ whole genome shotgun (WGS) entry which is preliminary data.</text>
</comment>
<proteinExistence type="predicted"/>
<dbReference type="EMBL" id="BMWP01000018">
    <property type="protein sequence ID" value="GGW39932.1"/>
    <property type="molecule type" value="Genomic_DNA"/>
</dbReference>
<evidence type="ECO:0000313" key="2">
    <source>
        <dbReference type="Proteomes" id="UP000634668"/>
    </source>
</evidence>
<dbReference type="AlphaFoldDB" id="A0A918MNN2"/>
<reference evidence="1" key="2">
    <citation type="submission" date="2020-09" db="EMBL/GenBank/DDBJ databases">
        <authorList>
            <person name="Sun Q."/>
            <person name="Kim S."/>
        </authorList>
    </citation>
    <scope>NUCLEOTIDE SEQUENCE</scope>
    <source>
        <strain evidence="1">KCTC 12113</strain>
    </source>
</reference>
<dbReference type="InterPro" id="IPR005901">
    <property type="entry name" value="GLPGLI"/>
</dbReference>
<dbReference type="Pfam" id="PF09697">
    <property type="entry name" value="Porph_ging"/>
    <property type="match status" value="1"/>
</dbReference>
<evidence type="ECO:0000313" key="1">
    <source>
        <dbReference type="EMBL" id="GGW39932.1"/>
    </source>
</evidence>
<reference evidence="1" key="1">
    <citation type="journal article" date="2014" name="Int. J. Syst. Evol. Microbiol.">
        <title>Complete genome sequence of Corynebacterium casei LMG S-19264T (=DSM 44701T), isolated from a smear-ripened cheese.</title>
        <authorList>
            <consortium name="US DOE Joint Genome Institute (JGI-PGF)"/>
            <person name="Walter F."/>
            <person name="Albersmeier A."/>
            <person name="Kalinowski J."/>
            <person name="Ruckert C."/>
        </authorList>
    </citation>
    <scope>NUCLEOTIDE SEQUENCE</scope>
    <source>
        <strain evidence="1">KCTC 12113</strain>
    </source>
</reference>
<gene>
    <name evidence="1" type="ORF">GCM10007383_25820</name>
</gene>
<sequence length="274" mass="31640">MRISFILPLLLLAINIYSQDFQGEATYLSNATVDMDLSGRQIPEERKEQIIQRMKEANERTYILTFDRFSSNYKKEERVQQSGRGRGGMRFGILDGESKDYYKDIKEGKYLAQNELLGRLFLIEDELPKLDWRLEAETRQIGNYTAQKATAKKVITRPNLRGAFRRGEDNPENEGELFLEKEVEIVAWYTMDIPVNQGPGEYWGLPGLILEISDDITVIRCTKIVLNPVEKKEISAPAGGKKLTQAEYDKIYNEKVSEMRDRFRTGNEGRRGRP</sequence>
<dbReference type="NCBIfam" id="TIGR01200">
    <property type="entry name" value="GLPGLI"/>
    <property type="match status" value="1"/>
</dbReference>
<keyword evidence="2" id="KW-1185">Reference proteome</keyword>